<evidence type="ECO:0000256" key="1">
    <source>
        <dbReference type="ARBA" id="ARBA00001933"/>
    </source>
</evidence>
<dbReference type="Gene3D" id="3.90.1150.10">
    <property type="entry name" value="Aspartate Aminotransferase, domain 1"/>
    <property type="match status" value="1"/>
</dbReference>
<dbReference type="Gene3D" id="3.40.640.10">
    <property type="entry name" value="Type I PLP-dependent aspartate aminotransferase-like (Major domain)"/>
    <property type="match status" value="1"/>
</dbReference>
<gene>
    <name evidence="6" type="ORF">SAMN04488096_10394</name>
</gene>
<dbReference type="OrthoDB" id="9807157at2"/>
<dbReference type="Proteomes" id="UP000184225">
    <property type="component" value="Unassembled WGS sequence"/>
</dbReference>
<protein>
    <submittedName>
        <fullName evidence="6">8-amino-7-oxononanoate synthase</fullName>
    </submittedName>
</protein>
<dbReference type="PANTHER" id="PTHR13693">
    <property type="entry name" value="CLASS II AMINOTRANSFERASE/8-AMINO-7-OXONONANOATE SYNTHASE"/>
    <property type="match status" value="1"/>
</dbReference>
<dbReference type="GO" id="GO:0009102">
    <property type="term" value="P:biotin biosynthetic process"/>
    <property type="evidence" value="ECO:0007669"/>
    <property type="project" value="TreeGrafter"/>
</dbReference>
<evidence type="ECO:0000256" key="4">
    <source>
        <dbReference type="ARBA" id="ARBA00022898"/>
    </source>
</evidence>
<feature type="domain" description="Aminotransferase class I/classII large" evidence="5">
    <location>
        <begin position="33"/>
        <end position="368"/>
    </location>
</feature>
<dbReference type="InterPro" id="IPR015422">
    <property type="entry name" value="PyrdxlP-dep_Trfase_small"/>
</dbReference>
<dbReference type="GO" id="GO:0016740">
    <property type="term" value="F:transferase activity"/>
    <property type="evidence" value="ECO:0007669"/>
    <property type="project" value="UniProtKB-KW"/>
</dbReference>
<dbReference type="SUPFAM" id="SSF53383">
    <property type="entry name" value="PLP-dependent transferases"/>
    <property type="match status" value="1"/>
</dbReference>
<comment type="cofactor">
    <cofactor evidence="1">
        <name>pyridoxal 5'-phosphate</name>
        <dbReference type="ChEBI" id="CHEBI:597326"/>
    </cofactor>
</comment>
<dbReference type="GO" id="GO:0030170">
    <property type="term" value="F:pyridoxal phosphate binding"/>
    <property type="evidence" value="ECO:0007669"/>
    <property type="project" value="InterPro"/>
</dbReference>
<accession>A0A1M6CPP2</accession>
<evidence type="ECO:0000259" key="5">
    <source>
        <dbReference type="Pfam" id="PF00155"/>
    </source>
</evidence>
<evidence type="ECO:0000313" key="7">
    <source>
        <dbReference type="Proteomes" id="UP000184225"/>
    </source>
</evidence>
<reference evidence="6 7" key="1">
    <citation type="submission" date="2016-11" db="EMBL/GenBank/DDBJ databases">
        <authorList>
            <person name="Jaros S."/>
            <person name="Januszkiewicz K."/>
            <person name="Wedrychowicz H."/>
        </authorList>
    </citation>
    <scope>NUCLEOTIDE SEQUENCE [LARGE SCALE GENOMIC DNA]</scope>
    <source>
        <strain evidence="6 7">DSM 21425</strain>
    </source>
</reference>
<dbReference type="PANTHER" id="PTHR13693:SF77">
    <property type="entry name" value="8-AMINO-7-OXONONANOATE SYNTHASE"/>
    <property type="match status" value="1"/>
</dbReference>
<organism evidence="6 7">
    <name type="scientific">Mesonia phycicola</name>
    <dbReference type="NCBI Taxonomy" id="579105"/>
    <lineage>
        <taxon>Bacteria</taxon>
        <taxon>Pseudomonadati</taxon>
        <taxon>Bacteroidota</taxon>
        <taxon>Flavobacteriia</taxon>
        <taxon>Flavobacteriales</taxon>
        <taxon>Flavobacteriaceae</taxon>
        <taxon>Mesonia</taxon>
    </lineage>
</organism>
<name>A0A1M6CPP2_9FLAO</name>
<evidence type="ECO:0000256" key="2">
    <source>
        <dbReference type="ARBA" id="ARBA00010008"/>
    </source>
</evidence>
<evidence type="ECO:0000256" key="3">
    <source>
        <dbReference type="ARBA" id="ARBA00022679"/>
    </source>
</evidence>
<dbReference type="InterPro" id="IPR004839">
    <property type="entry name" value="Aminotransferase_I/II_large"/>
</dbReference>
<dbReference type="InterPro" id="IPR015421">
    <property type="entry name" value="PyrdxlP-dep_Trfase_major"/>
</dbReference>
<dbReference type="EMBL" id="FQYY01000003">
    <property type="protein sequence ID" value="SHI62853.1"/>
    <property type="molecule type" value="Genomic_DNA"/>
</dbReference>
<keyword evidence="4" id="KW-0663">Pyridoxal phosphate</keyword>
<evidence type="ECO:0000313" key="6">
    <source>
        <dbReference type="EMBL" id="SHI62853.1"/>
    </source>
</evidence>
<keyword evidence="3" id="KW-0808">Transferase</keyword>
<proteinExistence type="inferred from homology"/>
<comment type="similarity">
    <text evidence="2">Belongs to the class-II pyridoxal-phosphate-dependent aminotransferase family. BioF subfamily.</text>
</comment>
<dbReference type="Pfam" id="PF00155">
    <property type="entry name" value="Aminotran_1_2"/>
    <property type="match status" value="1"/>
</dbReference>
<dbReference type="RefSeq" id="WP_073148930.1">
    <property type="nucleotide sequence ID" value="NZ_FQYY01000003.1"/>
</dbReference>
<dbReference type="InterPro" id="IPR050087">
    <property type="entry name" value="AON_synthase_class-II"/>
</dbReference>
<dbReference type="STRING" id="579105.SAMN04488096_10394"/>
<keyword evidence="7" id="KW-1185">Reference proteome</keyword>
<dbReference type="InterPro" id="IPR015424">
    <property type="entry name" value="PyrdxlP-dep_Trfase"/>
</dbReference>
<sequence>MNNNQIPNGILKKLERREKESSLRDLSLPKAGVDFFSNDYLGFAKNKKIYTEASAKLEQKDLPLNSSTGSRLLSGNSILHQEVEKQIAQFHQAESALLFNSGYDANLGFFSSVPQRGDVIFYDEHIHASIRDGLNLSLATSYKYQHNNLSDLKQKVARQNITGNIFVVTESVFSMDGDTPDLEELVQFCEDNGVFLVVDEAHAIGVFGEKGEGLLQDKNLHSQIFARIITFGKGLGAHGAVVLGSEVLKKYLINFARSLIYTTSISPHAVATISSAYHELLNTSAIEMLKQNICYFKNQLDVLELASYFNKSDSAIQSCIISGNHRVKLVAERLQQQNFLVKAILSPTVPKGKERLRFCLHSYNTEEEIFSVLQLLSEAIK</sequence>
<dbReference type="AlphaFoldDB" id="A0A1M6CPP2"/>